<name>A0A192YBF5_9CAUD</name>
<organism evidence="2 3">
    <name type="scientific">Morganella phage vB_MmoM_MP1</name>
    <dbReference type="NCBI Taxonomy" id="1852628"/>
    <lineage>
        <taxon>Viruses</taxon>
        <taxon>Duplodnaviria</taxon>
        <taxon>Heunggongvirae</taxon>
        <taxon>Uroviricota</taxon>
        <taxon>Caudoviricetes</taxon>
        <taxon>Pantevenvirales</taxon>
        <taxon>Straboviridae</taxon>
        <taxon>Gualtarvirus</taxon>
        <taxon>Gualtarvirus mp1</taxon>
    </lineage>
</organism>
<dbReference type="SUPFAM" id="SSF64496">
    <property type="entry name" value="DNA-binding domain of intron-encoded endonucleases"/>
    <property type="match status" value="1"/>
</dbReference>
<dbReference type="SMART" id="SM00507">
    <property type="entry name" value="HNHc"/>
    <property type="match status" value="1"/>
</dbReference>
<keyword evidence="3" id="KW-1185">Reference proteome</keyword>
<dbReference type="Pfam" id="PF07453">
    <property type="entry name" value="NUMOD1"/>
    <property type="match status" value="1"/>
</dbReference>
<dbReference type="OrthoDB" id="19703at10239"/>
<dbReference type="EMBL" id="KX078569">
    <property type="protein sequence ID" value="ANM46450.1"/>
    <property type="molecule type" value="Genomic_DNA"/>
</dbReference>
<dbReference type="GeneID" id="29059242"/>
<dbReference type="RefSeq" id="YP_009280092.1">
    <property type="nucleotide sequence ID" value="NC_031020.1"/>
</dbReference>
<dbReference type="CDD" id="cd00085">
    <property type="entry name" value="HNHc"/>
    <property type="match status" value="1"/>
</dbReference>
<dbReference type="GO" id="GO:0004519">
    <property type="term" value="F:endonuclease activity"/>
    <property type="evidence" value="ECO:0007669"/>
    <property type="project" value="InterPro"/>
</dbReference>
<evidence type="ECO:0000313" key="3">
    <source>
        <dbReference type="Proteomes" id="UP000203816"/>
    </source>
</evidence>
<dbReference type="InterPro" id="IPR002711">
    <property type="entry name" value="HNH"/>
</dbReference>
<dbReference type="GO" id="GO:0003676">
    <property type="term" value="F:nucleic acid binding"/>
    <property type="evidence" value="ECO:0007669"/>
    <property type="project" value="InterPro"/>
</dbReference>
<gene>
    <name evidence="2" type="ORF">MP1_gp0234</name>
</gene>
<protein>
    <recommendedName>
        <fullName evidence="1">HNH nuclease domain-containing protein</fullName>
    </recommendedName>
</protein>
<dbReference type="KEGG" id="vg:29059242"/>
<evidence type="ECO:0000313" key="2">
    <source>
        <dbReference type="EMBL" id="ANM46450.1"/>
    </source>
</evidence>
<feature type="domain" description="HNH nuclease" evidence="1">
    <location>
        <begin position="5"/>
        <end position="53"/>
    </location>
</feature>
<dbReference type="SMART" id="SM00497">
    <property type="entry name" value="IENR1"/>
    <property type="match status" value="1"/>
</dbReference>
<dbReference type="InterPro" id="IPR003647">
    <property type="entry name" value="Intron_nuc_1_rpt"/>
</dbReference>
<dbReference type="Proteomes" id="UP000203816">
    <property type="component" value="Segment"/>
</dbReference>
<sequence>MNYSKIYESLISRCKNREILLEEYTEKHHIIPRCMGGSDDLDNIVILTAREHFIAHLLLAKIHKGHFGLTSAMVMMCTDKSGNRLTNRLYSIHRKLFSEANSIFFKEYWKNNPHPKGMLGKHHTEETKERISGSVKLSATTVKINKFSLEGDFIEKFESLLEAAKSVNGNASNIKYCAEGKFQYAYGFRWSYSLNPKFDTIKPRKYKGARGKISINNGVKNKLINSTESIPTGWVRGRIKIKEQNDRI</sequence>
<proteinExistence type="predicted"/>
<evidence type="ECO:0000259" key="1">
    <source>
        <dbReference type="SMART" id="SM00507"/>
    </source>
</evidence>
<dbReference type="Pfam" id="PF01844">
    <property type="entry name" value="HNH"/>
    <property type="match status" value="1"/>
</dbReference>
<dbReference type="Gene3D" id="1.10.10.10">
    <property type="entry name" value="Winged helix-like DNA-binding domain superfamily/Winged helix DNA-binding domain"/>
    <property type="match status" value="1"/>
</dbReference>
<dbReference type="InterPro" id="IPR010896">
    <property type="entry name" value="NUMOD1"/>
</dbReference>
<dbReference type="InterPro" id="IPR003615">
    <property type="entry name" value="HNH_nuc"/>
</dbReference>
<accession>A0A192YBF5</accession>
<reference evidence="2 3" key="1">
    <citation type="submission" date="2016-04" db="EMBL/GenBank/DDBJ databases">
        <title>Comparative genomics of Morganella phages MP1 and MP2 define new clades among the T4 and T7-like Viruses.</title>
        <authorList>
            <person name="Pinto G."/>
            <person name="Oliveira A."/>
            <person name="Malgorzata L."/>
            <person name="Kropinski A."/>
            <person name="Azeredo J."/>
        </authorList>
    </citation>
    <scope>NUCLEOTIDE SEQUENCE [LARGE SCALE GENOMIC DNA]</scope>
</reference>
<dbReference type="GO" id="GO:0008270">
    <property type="term" value="F:zinc ion binding"/>
    <property type="evidence" value="ECO:0007669"/>
    <property type="project" value="InterPro"/>
</dbReference>
<dbReference type="InterPro" id="IPR036388">
    <property type="entry name" value="WH-like_DNA-bd_sf"/>
</dbReference>